<dbReference type="InterPro" id="IPR007171">
    <property type="entry name" value="DUF371"/>
</dbReference>
<dbReference type="InterPro" id="IPR023131">
    <property type="entry name" value="Mth639-like_dom_sf"/>
</dbReference>
<dbReference type="Proteomes" id="UP001597045">
    <property type="component" value="Unassembled WGS sequence"/>
</dbReference>
<reference evidence="2" key="1">
    <citation type="journal article" date="2019" name="Int. J. Syst. Evol. Microbiol.">
        <title>The Global Catalogue of Microorganisms (GCM) 10K type strain sequencing project: providing services to taxonomists for standard genome sequencing and annotation.</title>
        <authorList>
            <consortium name="The Broad Institute Genomics Platform"/>
            <consortium name="The Broad Institute Genome Sequencing Center for Infectious Disease"/>
            <person name="Wu L."/>
            <person name="Ma J."/>
        </authorList>
    </citation>
    <scope>NUCLEOTIDE SEQUENCE [LARGE SCALE GENOMIC DNA]</scope>
    <source>
        <strain evidence="2">JCM 31486</strain>
    </source>
</reference>
<dbReference type="EMBL" id="JBHTIS010001192">
    <property type="protein sequence ID" value="MFD1047674.1"/>
    <property type="molecule type" value="Genomic_DNA"/>
</dbReference>
<comment type="caution">
    <text evidence="1">The sequence shown here is derived from an EMBL/GenBank/DDBJ whole genome shotgun (WGS) entry which is preliminary data.</text>
</comment>
<proteinExistence type="predicted"/>
<evidence type="ECO:0000313" key="1">
    <source>
        <dbReference type="EMBL" id="MFD1047674.1"/>
    </source>
</evidence>
<protein>
    <submittedName>
        <fullName evidence="1">DUF371 domain-containing protein</fullName>
    </submittedName>
</protein>
<accession>A0ABW3MDB5</accession>
<keyword evidence="2" id="KW-1185">Reference proteome</keyword>
<name>A0ABW3MDB5_9PSEU</name>
<gene>
    <name evidence="1" type="ORF">ACFQ1S_20110</name>
</gene>
<dbReference type="Pfam" id="PF04027">
    <property type="entry name" value="DUF371"/>
    <property type="match status" value="1"/>
</dbReference>
<sequence length="72" mass="7544">MIHLRAHGHENVRATHAKTFELTDDPTITPRATCVLGVDAHPVGDVRALAGPVSITLTIGDHVVTTTGIGNP</sequence>
<feature type="non-terminal residue" evidence="1">
    <location>
        <position position="72"/>
    </location>
</feature>
<dbReference type="Gene3D" id="2.60.120.630">
    <property type="entry name" value="mth639 domain like"/>
    <property type="match status" value="1"/>
</dbReference>
<organism evidence="1 2">
    <name type="scientific">Kibdelosporangium lantanae</name>
    <dbReference type="NCBI Taxonomy" id="1497396"/>
    <lineage>
        <taxon>Bacteria</taxon>
        <taxon>Bacillati</taxon>
        <taxon>Actinomycetota</taxon>
        <taxon>Actinomycetes</taxon>
        <taxon>Pseudonocardiales</taxon>
        <taxon>Pseudonocardiaceae</taxon>
        <taxon>Kibdelosporangium</taxon>
    </lineage>
</organism>
<evidence type="ECO:0000313" key="2">
    <source>
        <dbReference type="Proteomes" id="UP001597045"/>
    </source>
</evidence>